<name>A0AAN6SYA6_9PEZI</name>
<reference evidence="2" key="2">
    <citation type="submission" date="2023-05" db="EMBL/GenBank/DDBJ databases">
        <authorList>
            <consortium name="Lawrence Berkeley National Laboratory"/>
            <person name="Steindorff A."/>
            <person name="Hensen N."/>
            <person name="Bonometti L."/>
            <person name="Westerberg I."/>
            <person name="Brannstrom I.O."/>
            <person name="Guillou S."/>
            <person name="Cros-Aarteil S."/>
            <person name="Calhoun S."/>
            <person name="Haridas S."/>
            <person name="Kuo A."/>
            <person name="Mondo S."/>
            <person name="Pangilinan J."/>
            <person name="Riley R."/>
            <person name="Labutti K."/>
            <person name="Andreopoulos B."/>
            <person name="Lipzen A."/>
            <person name="Chen C."/>
            <person name="Yanf M."/>
            <person name="Daum C."/>
            <person name="Ng V."/>
            <person name="Clum A."/>
            <person name="Ohm R."/>
            <person name="Martin F."/>
            <person name="Silar P."/>
            <person name="Natvig D."/>
            <person name="Lalanne C."/>
            <person name="Gautier V."/>
            <person name="Ament-Velasquez S.L."/>
            <person name="Kruys A."/>
            <person name="Hutchinson M.I."/>
            <person name="Powell A.J."/>
            <person name="Barry K."/>
            <person name="Miller A.N."/>
            <person name="Grigoriev I.V."/>
            <person name="Debuchy R."/>
            <person name="Gladieux P."/>
            <person name="Thoren M.H."/>
            <person name="Johannesson H."/>
        </authorList>
    </citation>
    <scope>NUCLEOTIDE SEQUENCE</scope>
    <source>
        <strain evidence="2">CBS 757.83</strain>
    </source>
</reference>
<dbReference type="GO" id="GO:0005524">
    <property type="term" value="F:ATP binding"/>
    <property type="evidence" value="ECO:0007669"/>
    <property type="project" value="InterPro"/>
</dbReference>
<sequence>MKDTFDLVVSLQDSFDWAVTPCLAEFEPLSPAPPPLEIGQLTLSYFLASTWFYCELAATDEVLAPGQIQLDPLWPSQSSEDVWTTSFPSFRPAEITVIYDDPEHPFESNYSRVRIGQQQLNFIEAMDVDDEVAKKEVEMHERIARATNLGPGVRTSRLYGVVRNARDQLLGLLLYSIEKDKRLSFALGPDTPNALKDRWARQIRDTVAALHEAGIVWGDVKRDDVLIDVHGDAWIVDFGGGRTEGWVDADTAGTVDGAIGRISEFIASGGGFNLTNVRVGSVGAWLIDSEAAKPQ</sequence>
<dbReference type="Gene3D" id="1.10.510.10">
    <property type="entry name" value="Transferase(Phosphotransferase) domain 1"/>
    <property type="match status" value="1"/>
</dbReference>
<keyword evidence="3" id="KW-1185">Reference proteome</keyword>
<dbReference type="Proteomes" id="UP001305647">
    <property type="component" value="Unassembled WGS sequence"/>
</dbReference>
<gene>
    <name evidence="2" type="ORF">N658DRAFT_509630</name>
</gene>
<dbReference type="InterPro" id="IPR011009">
    <property type="entry name" value="Kinase-like_dom_sf"/>
</dbReference>
<proteinExistence type="predicted"/>
<organism evidence="2 3">
    <name type="scientific">Parathielavia hyrcaniae</name>
    <dbReference type="NCBI Taxonomy" id="113614"/>
    <lineage>
        <taxon>Eukaryota</taxon>
        <taxon>Fungi</taxon>
        <taxon>Dikarya</taxon>
        <taxon>Ascomycota</taxon>
        <taxon>Pezizomycotina</taxon>
        <taxon>Sordariomycetes</taxon>
        <taxon>Sordariomycetidae</taxon>
        <taxon>Sordariales</taxon>
        <taxon>Chaetomiaceae</taxon>
        <taxon>Parathielavia</taxon>
    </lineage>
</organism>
<dbReference type="SUPFAM" id="SSF56112">
    <property type="entry name" value="Protein kinase-like (PK-like)"/>
    <property type="match status" value="1"/>
</dbReference>
<protein>
    <recommendedName>
        <fullName evidence="1">Protein kinase domain-containing protein</fullName>
    </recommendedName>
</protein>
<accession>A0AAN6SYA6</accession>
<dbReference type="EMBL" id="MU863660">
    <property type="protein sequence ID" value="KAK4098290.1"/>
    <property type="molecule type" value="Genomic_DNA"/>
</dbReference>
<feature type="domain" description="Protein kinase" evidence="1">
    <location>
        <begin position="99"/>
        <end position="295"/>
    </location>
</feature>
<dbReference type="PROSITE" id="PS50011">
    <property type="entry name" value="PROTEIN_KINASE_DOM"/>
    <property type="match status" value="1"/>
</dbReference>
<dbReference type="AlphaFoldDB" id="A0AAN6SYA6"/>
<evidence type="ECO:0000313" key="2">
    <source>
        <dbReference type="EMBL" id="KAK4098290.1"/>
    </source>
</evidence>
<reference evidence="2" key="1">
    <citation type="journal article" date="2023" name="Mol. Phylogenet. Evol.">
        <title>Genome-scale phylogeny and comparative genomics of the fungal order Sordariales.</title>
        <authorList>
            <person name="Hensen N."/>
            <person name="Bonometti L."/>
            <person name="Westerberg I."/>
            <person name="Brannstrom I.O."/>
            <person name="Guillou S."/>
            <person name="Cros-Aarteil S."/>
            <person name="Calhoun S."/>
            <person name="Haridas S."/>
            <person name="Kuo A."/>
            <person name="Mondo S."/>
            <person name="Pangilinan J."/>
            <person name="Riley R."/>
            <person name="LaButti K."/>
            <person name="Andreopoulos B."/>
            <person name="Lipzen A."/>
            <person name="Chen C."/>
            <person name="Yan M."/>
            <person name="Daum C."/>
            <person name="Ng V."/>
            <person name="Clum A."/>
            <person name="Steindorff A."/>
            <person name="Ohm R.A."/>
            <person name="Martin F."/>
            <person name="Silar P."/>
            <person name="Natvig D.O."/>
            <person name="Lalanne C."/>
            <person name="Gautier V."/>
            <person name="Ament-Velasquez S.L."/>
            <person name="Kruys A."/>
            <person name="Hutchinson M.I."/>
            <person name="Powell A.J."/>
            <person name="Barry K."/>
            <person name="Miller A.N."/>
            <person name="Grigoriev I.V."/>
            <person name="Debuchy R."/>
            <person name="Gladieux P."/>
            <person name="Hiltunen Thoren M."/>
            <person name="Johannesson H."/>
        </authorList>
    </citation>
    <scope>NUCLEOTIDE SEQUENCE</scope>
    <source>
        <strain evidence="2">CBS 757.83</strain>
    </source>
</reference>
<dbReference type="GO" id="GO:0004672">
    <property type="term" value="F:protein kinase activity"/>
    <property type="evidence" value="ECO:0007669"/>
    <property type="project" value="InterPro"/>
</dbReference>
<evidence type="ECO:0000259" key="1">
    <source>
        <dbReference type="PROSITE" id="PS50011"/>
    </source>
</evidence>
<evidence type="ECO:0000313" key="3">
    <source>
        <dbReference type="Proteomes" id="UP001305647"/>
    </source>
</evidence>
<dbReference type="InterPro" id="IPR000719">
    <property type="entry name" value="Prot_kinase_dom"/>
</dbReference>
<comment type="caution">
    <text evidence="2">The sequence shown here is derived from an EMBL/GenBank/DDBJ whole genome shotgun (WGS) entry which is preliminary data.</text>
</comment>